<dbReference type="PANTHER" id="PTHR33982:SF4">
    <property type="entry name" value="TRANSMEMBRANE PROTEIN"/>
    <property type="match status" value="1"/>
</dbReference>
<organism evidence="2">
    <name type="scientific">Manihot esculenta</name>
    <name type="common">Cassava</name>
    <name type="synonym">Jatropha manihot</name>
    <dbReference type="NCBI Taxonomy" id="3983"/>
    <lineage>
        <taxon>Eukaryota</taxon>
        <taxon>Viridiplantae</taxon>
        <taxon>Streptophyta</taxon>
        <taxon>Embryophyta</taxon>
        <taxon>Tracheophyta</taxon>
        <taxon>Spermatophyta</taxon>
        <taxon>Magnoliopsida</taxon>
        <taxon>eudicotyledons</taxon>
        <taxon>Gunneridae</taxon>
        <taxon>Pentapetalae</taxon>
        <taxon>rosids</taxon>
        <taxon>fabids</taxon>
        <taxon>Malpighiales</taxon>
        <taxon>Euphorbiaceae</taxon>
        <taxon>Crotonoideae</taxon>
        <taxon>Manihoteae</taxon>
        <taxon>Manihot</taxon>
    </lineage>
</organism>
<evidence type="ECO:0000256" key="1">
    <source>
        <dbReference type="SAM" id="Phobius"/>
    </source>
</evidence>
<sequence length="211" mass="24893">MNPETKLNAIRSGIVVIGALAFGYLTLEIGFKPFLHKAQQHQQQEAAVRTENTLTHHDPHCENRRDDEEENWWELWDRRRRMAVAQVLCHVVHAICMLRVYYHTHFDESATSPRDRKRKARTWERKFKSIKEAINDVAEAIREGNAIVERARQHVHSEREVYAELVKIGVERHLRYTAYSFLTQDPSRVRAFFGCPVNERKDFLLQMLYGP</sequence>
<keyword evidence="1" id="KW-0812">Transmembrane</keyword>
<keyword evidence="1" id="KW-1133">Transmembrane helix</keyword>
<reference evidence="2" key="1">
    <citation type="submission" date="2016-02" db="EMBL/GenBank/DDBJ databases">
        <title>WGS assembly of Manihot esculenta.</title>
        <authorList>
            <person name="Bredeson J.V."/>
            <person name="Prochnik S.E."/>
            <person name="Lyons J.B."/>
            <person name="Schmutz J."/>
            <person name="Grimwood J."/>
            <person name="Vrebalov J."/>
            <person name="Bart R.S."/>
            <person name="Amuge T."/>
            <person name="Ferguson M.E."/>
            <person name="Green R."/>
            <person name="Putnam N."/>
            <person name="Stites J."/>
            <person name="Rounsley S."/>
            <person name="Rokhsar D.S."/>
        </authorList>
    </citation>
    <scope>NUCLEOTIDE SEQUENCE [LARGE SCALE GENOMIC DNA]</scope>
    <source>
        <tissue evidence="2">Leaf</tissue>
    </source>
</reference>
<accession>A0A2C9WAA1</accession>
<protein>
    <submittedName>
        <fullName evidence="2">Uncharacterized protein</fullName>
    </submittedName>
</protein>
<dbReference type="PANTHER" id="PTHR33982">
    <property type="entry name" value="OUTER ENVELOPE MEMBRANE PROTEIN 7-RELATED"/>
    <property type="match status" value="1"/>
</dbReference>
<keyword evidence="1" id="KW-0472">Membrane</keyword>
<name>A0A2C9WAA1_MANES</name>
<gene>
    <name evidence="2" type="ORF">MANES_03G183000</name>
</gene>
<feature type="transmembrane region" description="Helical" evidence="1">
    <location>
        <begin position="12"/>
        <end position="31"/>
    </location>
</feature>
<evidence type="ECO:0000313" key="2">
    <source>
        <dbReference type="EMBL" id="OAY55830.1"/>
    </source>
</evidence>
<dbReference type="EMBL" id="CM004389">
    <property type="protein sequence ID" value="OAY55830.1"/>
    <property type="molecule type" value="Genomic_DNA"/>
</dbReference>
<proteinExistence type="predicted"/>
<dbReference type="AlphaFoldDB" id="A0A2C9WAA1"/>
<dbReference type="InterPro" id="IPR038944">
    <property type="entry name" value="OEP7-like"/>
</dbReference>